<feature type="compositionally biased region" description="Basic and acidic residues" evidence="9">
    <location>
        <begin position="281"/>
        <end position="306"/>
    </location>
</feature>
<evidence type="ECO:0000256" key="1">
    <source>
        <dbReference type="ARBA" id="ARBA00004496"/>
    </source>
</evidence>
<keyword evidence="7" id="KW-0694">RNA-binding</keyword>
<evidence type="ECO:0000256" key="5">
    <source>
        <dbReference type="ARBA" id="ARBA00022552"/>
    </source>
</evidence>
<evidence type="ECO:0000256" key="2">
    <source>
        <dbReference type="ARBA" id="ARBA00004604"/>
    </source>
</evidence>
<organism evidence="10 11">
    <name type="scientific">Stephanodiscus triporus</name>
    <dbReference type="NCBI Taxonomy" id="2934178"/>
    <lineage>
        <taxon>Eukaryota</taxon>
        <taxon>Sar</taxon>
        <taxon>Stramenopiles</taxon>
        <taxon>Ochrophyta</taxon>
        <taxon>Bacillariophyta</taxon>
        <taxon>Coscinodiscophyceae</taxon>
        <taxon>Thalassiosirophycidae</taxon>
        <taxon>Stephanodiscales</taxon>
        <taxon>Stephanodiscaceae</taxon>
        <taxon>Stephanodiscus</taxon>
    </lineage>
</organism>
<dbReference type="SUPFAM" id="SSF54211">
    <property type="entry name" value="Ribosomal protein S5 domain 2-like"/>
    <property type="match status" value="1"/>
</dbReference>
<dbReference type="GO" id="GO:0003723">
    <property type="term" value="F:RNA binding"/>
    <property type="evidence" value="ECO:0007669"/>
    <property type="project" value="UniProtKB-KW"/>
</dbReference>
<evidence type="ECO:0000256" key="7">
    <source>
        <dbReference type="ARBA" id="ARBA00022884"/>
    </source>
</evidence>
<keyword evidence="11" id="KW-1185">Reference proteome</keyword>
<evidence type="ECO:0000256" key="9">
    <source>
        <dbReference type="SAM" id="MobiDB-lite"/>
    </source>
</evidence>
<accession>A0ABD3QN01</accession>
<dbReference type="InterPro" id="IPR036345">
    <property type="entry name" value="ExoRNase_PH_dom2_sf"/>
</dbReference>
<dbReference type="Proteomes" id="UP001530315">
    <property type="component" value="Unassembled WGS sequence"/>
</dbReference>
<dbReference type="GO" id="GO:0000178">
    <property type="term" value="C:exosome (RNase complex)"/>
    <property type="evidence" value="ECO:0007669"/>
    <property type="project" value="UniProtKB-KW"/>
</dbReference>
<comment type="subcellular location">
    <subcellularLocation>
        <location evidence="1">Cytoplasm</location>
    </subcellularLocation>
    <subcellularLocation>
        <location evidence="2">Nucleus</location>
        <location evidence="2">Nucleolus</location>
    </subcellularLocation>
</comment>
<dbReference type="PANTHER" id="PTHR11097">
    <property type="entry name" value="EXOSOME COMPLEX EXONUCLEASE RIBOSOMAL RNA PROCESSING PROTEIN"/>
    <property type="match status" value="1"/>
</dbReference>
<gene>
    <name evidence="10" type="ORF">ACHAW5_002231</name>
</gene>
<evidence type="ECO:0000256" key="3">
    <source>
        <dbReference type="ARBA" id="ARBA00006678"/>
    </source>
</evidence>
<dbReference type="SUPFAM" id="SSF55666">
    <property type="entry name" value="Ribonuclease PH domain 2-like"/>
    <property type="match status" value="1"/>
</dbReference>
<keyword evidence="8" id="KW-0539">Nucleus</keyword>
<dbReference type="InterPro" id="IPR027408">
    <property type="entry name" value="PNPase/RNase_PH_dom_sf"/>
</dbReference>
<comment type="similarity">
    <text evidence="3">Belongs to the RNase PH family.</text>
</comment>
<dbReference type="EMBL" id="JALLAZ020000192">
    <property type="protein sequence ID" value="KAL3801316.1"/>
    <property type="molecule type" value="Genomic_DNA"/>
</dbReference>
<dbReference type="PANTHER" id="PTHR11097:SF9">
    <property type="entry name" value="EXOSOME COMPLEX COMPONENT RRP43"/>
    <property type="match status" value="1"/>
</dbReference>
<dbReference type="GO" id="GO:0006364">
    <property type="term" value="P:rRNA processing"/>
    <property type="evidence" value="ECO:0007669"/>
    <property type="project" value="UniProtKB-KW"/>
</dbReference>
<feature type="region of interest" description="Disordered" evidence="9">
    <location>
        <begin position="145"/>
        <end position="185"/>
    </location>
</feature>
<dbReference type="AlphaFoldDB" id="A0ABD3QN01"/>
<dbReference type="GO" id="GO:0005737">
    <property type="term" value="C:cytoplasm"/>
    <property type="evidence" value="ECO:0007669"/>
    <property type="project" value="UniProtKB-SubCell"/>
</dbReference>
<dbReference type="GO" id="GO:0005730">
    <property type="term" value="C:nucleolus"/>
    <property type="evidence" value="ECO:0007669"/>
    <property type="project" value="UniProtKB-SubCell"/>
</dbReference>
<comment type="caution">
    <text evidence="10">The sequence shown here is derived from an EMBL/GenBank/DDBJ whole genome shotgun (WGS) entry which is preliminary data.</text>
</comment>
<keyword evidence="6" id="KW-0271">Exosome</keyword>
<dbReference type="Gene3D" id="3.30.230.70">
    <property type="entry name" value="GHMP Kinase, N-terminal domain"/>
    <property type="match status" value="2"/>
</dbReference>
<feature type="region of interest" description="Disordered" evidence="9">
    <location>
        <begin position="84"/>
        <end position="103"/>
    </location>
</feature>
<evidence type="ECO:0000256" key="8">
    <source>
        <dbReference type="ARBA" id="ARBA00023242"/>
    </source>
</evidence>
<sequence>MTPTSTQVLGGAAAAADVGKATTAVEEDEVDGHEWILDAYRSLEPGNYLREFTNRNVRPDGRTFSSCRPVSVLRSVLVRNSRGSASITLGGGGGPSSSSSSSSITRVVGACHSFLAWTSGDRRLDHGRRRHVSLVGRVHSSVSDTTLLGRRAGTSDRPPSQLSAGVAGGDDDDDNRPTASRRRRPDRFVVASRDDVFDRVFGRDEWRQTIGRLPPSLDRIVDQEDAALCPRISIRPELAIEGGIRAWRVRVSLHLIEDEAFDAVADGDGRRGRNVTVVDDDHATTHYDHDGDGKAGRRPGRRDGRKMGGRSLTLGPVPVPLTVAILPGGADPTALEEDASGGNAITIVCNSGGMIVGLHKGGGGRRCHVSTRQMTAIASMGIGRARELEGSILGERI</sequence>
<proteinExistence type="inferred from homology"/>
<protein>
    <submittedName>
        <fullName evidence="10">Uncharacterized protein</fullName>
    </submittedName>
</protein>
<dbReference type="InterPro" id="IPR050590">
    <property type="entry name" value="Exosome_comp_Rrp42_subfam"/>
</dbReference>
<reference evidence="10 11" key="1">
    <citation type="submission" date="2024-10" db="EMBL/GenBank/DDBJ databases">
        <title>Updated reference genomes for cyclostephanoid diatoms.</title>
        <authorList>
            <person name="Roberts W.R."/>
            <person name="Alverson A.J."/>
        </authorList>
    </citation>
    <scope>NUCLEOTIDE SEQUENCE [LARGE SCALE GENOMIC DNA]</scope>
    <source>
        <strain evidence="10 11">AJA276-08</strain>
    </source>
</reference>
<feature type="region of interest" description="Disordered" evidence="9">
    <location>
        <begin position="281"/>
        <end position="312"/>
    </location>
</feature>
<evidence type="ECO:0000256" key="4">
    <source>
        <dbReference type="ARBA" id="ARBA00022490"/>
    </source>
</evidence>
<keyword evidence="5" id="KW-0698">rRNA processing</keyword>
<keyword evidence="4" id="KW-0963">Cytoplasm</keyword>
<evidence type="ECO:0000313" key="10">
    <source>
        <dbReference type="EMBL" id="KAL3801316.1"/>
    </source>
</evidence>
<dbReference type="InterPro" id="IPR020568">
    <property type="entry name" value="Ribosomal_Su5_D2-typ_SF"/>
</dbReference>
<evidence type="ECO:0000313" key="11">
    <source>
        <dbReference type="Proteomes" id="UP001530315"/>
    </source>
</evidence>
<name>A0ABD3QN01_9STRA</name>
<evidence type="ECO:0000256" key="6">
    <source>
        <dbReference type="ARBA" id="ARBA00022835"/>
    </source>
</evidence>